<dbReference type="EMBL" id="BARW01022317">
    <property type="protein sequence ID" value="GAI98072.1"/>
    <property type="molecule type" value="Genomic_DNA"/>
</dbReference>
<accession>X1SYD2</accession>
<comment type="caution">
    <text evidence="1">The sequence shown here is derived from an EMBL/GenBank/DDBJ whole genome shotgun (WGS) entry which is preliminary data.</text>
</comment>
<feature type="non-terminal residue" evidence="1">
    <location>
        <position position="1"/>
    </location>
</feature>
<reference evidence="1" key="1">
    <citation type="journal article" date="2014" name="Front. Microbiol.">
        <title>High frequency of phylogenetically diverse reductive dehalogenase-homologous genes in deep subseafloor sedimentary metagenomes.</title>
        <authorList>
            <person name="Kawai M."/>
            <person name="Futagami T."/>
            <person name="Toyoda A."/>
            <person name="Takaki Y."/>
            <person name="Nishi S."/>
            <person name="Hori S."/>
            <person name="Arai W."/>
            <person name="Tsubouchi T."/>
            <person name="Morono Y."/>
            <person name="Uchiyama I."/>
            <person name="Ito T."/>
            <person name="Fujiyama A."/>
            <person name="Inagaki F."/>
            <person name="Takami H."/>
        </authorList>
    </citation>
    <scope>NUCLEOTIDE SEQUENCE</scope>
    <source>
        <strain evidence="1">Expedition CK06-06</strain>
    </source>
</reference>
<sequence>IPTTSEDKFEPLFAVYRKSTLESLHEVLSSGGRKISDLFTRCRVKYIELGDAEWFTNLNTMEEYEKFRTKHDA</sequence>
<organism evidence="1">
    <name type="scientific">marine sediment metagenome</name>
    <dbReference type="NCBI Taxonomy" id="412755"/>
    <lineage>
        <taxon>unclassified sequences</taxon>
        <taxon>metagenomes</taxon>
        <taxon>ecological metagenomes</taxon>
    </lineage>
</organism>
<evidence type="ECO:0008006" key="2">
    <source>
        <dbReference type="Google" id="ProtNLM"/>
    </source>
</evidence>
<dbReference type="InterPro" id="IPR029044">
    <property type="entry name" value="Nucleotide-diphossugar_trans"/>
</dbReference>
<gene>
    <name evidence="1" type="ORF">S12H4_37286</name>
</gene>
<proteinExistence type="predicted"/>
<dbReference type="Gene3D" id="3.90.550.10">
    <property type="entry name" value="Spore Coat Polysaccharide Biosynthesis Protein SpsA, Chain A"/>
    <property type="match status" value="1"/>
</dbReference>
<protein>
    <recommendedName>
        <fullName evidence="2">MobA-like NTP transferase domain-containing protein</fullName>
    </recommendedName>
</protein>
<dbReference type="AlphaFoldDB" id="X1SYD2"/>
<name>X1SYD2_9ZZZZ</name>
<evidence type="ECO:0000313" key="1">
    <source>
        <dbReference type="EMBL" id="GAI98072.1"/>
    </source>
</evidence>